<dbReference type="GO" id="GO:0000428">
    <property type="term" value="C:DNA-directed RNA polymerase complex"/>
    <property type="evidence" value="ECO:0007669"/>
    <property type="project" value="UniProtKB-KW"/>
</dbReference>
<dbReference type="SUPFAM" id="SSF88946">
    <property type="entry name" value="Sigma2 domain of RNA polymerase sigma factors"/>
    <property type="match status" value="1"/>
</dbReference>
<dbReference type="InterPro" id="IPR013325">
    <property type="entry name" value="RNA_pol_sigma_r2"/>
</dbReference>
<evidence type="ECO:0000313" key="2">
    <source>
        <dbReference type="EMBL" id="VTS00423.1"/>
    </source>
</evidence>
<dbReference type="GO" id="GO:0006352">
    <property type="term" value="P:DNA-templated transcription initiation"/>
    <property type="evidence" value="ECO:0007669"/>
    <property type="project" value="InterPro"/>
</dbReference>
<dbReference type="KEGG" id="gms:SOIL9_81890"/>
<feature type="region of interest" description="Disordered" evidence="1">
    <location>
        <begin position="105"/>
        <end position="124"/>
    </location>
</feature>
<evidence type="ECO:0000256" key="1">
    <source>
        <dbReference type="SAM" id="MobiDB-lite"/>
    </source>
</evidence>
<accession>A0A6P2DEQ3</accession>
<dbReference type="Proteomes" id="UP000464178">
    <property type="component" value="Chromosome"/>
</dbReference>
<keyword evidence="2" id="KW-0804">Transcription</keyword>
<proteinExistence type="predicted"/>
<evidence type="ECO:0000313" key="3">
    <source>
        <dbReference type="Proteomes" id="UP000464178"/>
    </source>
</evidence>
<name>A0A6P2DEQ3_9BACT</name>
<gene>
    <name evidence="2" type="ORF">SOIL9_81890</name>
</gene>
<dbReference type="AlphaFoldDB" id="A0A6P2DEQ3"/>
<organism evidence="2 3">
    <name type="scientific">Gemmata massiliana</name>
    <dbReference type="NCBI Taxonomy" id="1210884"/>
    <lineage>
        <taxon>Bacteria</taxon>
        <taxon>Pseudomonadati</taxon>
        <taxon>Planctomycetota</taxon>
        <taxon>Planctomycetia</taxon>
        <taxon>Gemmatales</taxon>
        <taxon>Gemmataceae</taxon>
        <taxon>Gemmata</taxon>
    </lineage>
</organism>
<dbReference type="Gene3D" id="1.10.1740.10">
    <property type="match status" value="1"/>
</dbReference>
<reference evidence="2 3" key="1">
    <citation type="submission" date="2019-05" db="EMBL/GenBank/DDBJ databases">
        <authorList>
            <consortium name="Science for Life Laboratories"/>
        </authorList>
    </citation>
    <scope>NUCLEOTIDE SEQUENCE [LARGE SCALE GENOMIC DNA]</scope>
    <source>
        <strain evidence="2">Soil9</strain>
    </source>
</reference>
<dbReference type="EMBL" id="LR593886">
    <property type="protein sequence ID" value="VTS00423.1"/>
    <property type="molecule type" value="Genomic_DNA"/>
</dbReference>
<dbReference type="GO" id="GO:0003700">
    <property type="term" value="F:DNA-binding transcription factor activity"/>
    <property type="evidence" value="ECO:0007669"/>
    <property type="project" value="InterPro"/>
</dbReference>
<keyword evidence="2" id="KW-0240">DNA-directed RNA polymerase</keyword>
<protein>
    <submittedName>
        <fullName evidence="2">Rna polymerase sigma factor: DNA-directed RNA polymerase specialized sigma subunit, sigma24</fullName>
    </submittedName>
</protein>
<keyword evidence="3" id="KW-1185">Reference proteome</keyword>
<sequence>MNSTDGLTALINRIRAGDEDAIGELIRDHEPLVLAAIRFALEPGNALRPFITTNDILQSVHARLVREARKAPAADSGPPSRDQIDNGLGWLITVATRLVIDRSRRLPKKSGAPDVTGSTEPAGPKVVPMDALAAILTDPNPGPEESVDDRDLVRLILEQLSPEERAVAEARMAGKSWGEIGKEWERPMQRRFAALREQFQKSNQDESE</sequence>
<dbReference type="RefSeq" id="WP_162672167.1">
    <property type="nucleotide sequence ID" value="NZ_LR593886.1"/>
</dbReference>